<dbReference type="InterPro" id="IPR017871">
    <property type="entry name" value="ABC_transporter-like_CS"/>
</dbReference>
<evidence type="ECO:0000256" key="6">
    <source>
        <dbReference type="ARBA" id="ARBA00023136"/>
    </source>
</evidence>
<dbReference type="InterPro" id="IPR039421">
    <property type="entry name" value="Type_1_exporter"/>
</dbReference>
<dbReference type="RefSeq" id="WP_284151166.1">
    <property type="nucleotide sequence ID" value="NZ_AP025516.1"/>
</dbReference>
<dbReference type="InterPro" id="IPR003593">
    <property type="entry name" value="AAA+_ATPase"/>
</dbReference>
<dbReference type="Gene3D" id="3.40.50.300">
    <property type="entry name" value="P-loop containing nucleotide triphosphate hydrolases"/>
    <property type="match status" value="1"/>
</dbReference>
<protein>
    <submittedName>
        <fullName evidence="10">Multidrug ABC transporter permease/ATP-binding protein</fullName>
    </submittedName>
</protein>
<keyword evidence="6 7" id="KW-0472">Membrane</keyword>
<keyword evidence="11" id="KW-1185">Reference proteome</keyword>
<dbReference type="EMBL" id="AP025516">
    <property type="protein sequence ID" value="BDD87752.1"/>
    <property type="molecule type" value="Genomic_DNA"/>
</dbReference>
<gene>
    <name evidence="10" type="ORF">DPPLL_21170</name>
</gene>
<comment type="subcellular location">
    <subcellularLocation>
        <location evidence="1">Cell membrane</location>
        <topology evidence="1">Multi-pass membrane protein</topology>
    </subcellularLocation>
</comment>
<dbReference type="PANTHER" id="PTHR43394">
    <property type="entry name" value="ATP-DEPENDENT PERMEASE MDL1, MITOCHONDRIAL"/>
    <property type="match status" value="1"/>
</dbReference>
<feature type="transmembrane region" description="Helical" evidence="7">
    <location>
        <begin position="29"/>
        <end position="49"/>
    </location>
</feature>
<dbReference type="SMART" id="SM00382">
    <property type="entry name" value="AAA"/>
    <property type="match status" value="1"/>
</dbReference>
<feature type="transmembrane region" description="Helical" evidence="7">
    <location>
        <begin position="173"/>
        <end position="191"/>
    </location>
</feature>
<dbReference type="PANTHER" id="PTHR43394:SF1">
    <property type="entry name" value="ATP-BINDING CASSETTE SUB-FAMILY B MEMBER 10, MITOCHONDRIAL"/>
    <property type="match status" value="1"/>
</dbReference>
<evidence type="ECO:0000313" key="11">
    <source>
        <dbReference type="Proteomes" id="UP000830055"/>
    </source>
</evidence>
<feature type="domain" description="ABC transmembrane type-1" evidence="9">
    <location>
        <begin position="33"/>
        <end position="316"/>
    </location>
</feature>
<dbReference type="PROSITE" id="PS50929">
    <property type="entry name" value="ABC_TM1F"/>
    <property type="match status" value="1"/>
</dbReference>
<dbReference type="Gene3D" id="1.20.1560.10">
    <property type="entry name" value="ABC transporter type 1, transmembrane domain"/>
    <property type="match status" value="1"/>
</dbReference>
<keyword evidence="2 7" id="KW-0812">Transmembrane</keyword>
<dbReference type="SUPFAM" id="SSF90123">
    <property type="entry name" value="ABC transporter transmembrane region"/>
    <property type="match status" value="1"/>
</dbReference>
<dbReference type="CDD" id="cd18541">
    <property type="entry name" value="ABC_6TM_TmrB_like"/>
    <property type="match status" value="1"/>
</dbReference>
<evidence type="ECO:0000259" key="8">
    <source>
        <dbReference type="PROSITE" id="PS50893"/>
    </source>
</evidence>
<feature type="domain" description="ABC transporter" evidence="8">
    <location>
        <begin position="350"/>
        <end position="584"/>
    </location>
</feature>
<dbReference type="InterPro" id="IPR003439">
    <property type="entry name" value="ABC_transporter-like_ATP-bd"/>
</dbReference>
<evidence type="ECO:0000313" key="10">
    <source>
        <dbReference type="EMBL" id="BDD87752.1"/>
    </source>
</evidence>
<sequence>MPHTKPPTSTSTLSTHYRELLAPSFRRHWLRLLIGCIALAAVDFLQLMIPRILKHGVDGLAAGTATSSLLLFLAGLIVAIAVLVVILRFFWRTLIIGFSRYLERALRNRIFERILVMDQPFFEKHTTGDIMAHGSNDLAAIQMACGMGLVAALDAVVLSLAAIGFMIAIDPLLTLLALLPMPLLAISTRLLSSRLHHRFNTVQECFSTLTEAARSMLVSVKLSKAYTLEDIQTREFDRLGRTYVAANIRVAMVQGVLWPAATLIGNIGLLVILLFGGTSVIKETLTMGDFVAFITYLQMLIWPMMAVGWVANLIQRGATALRRIYLLVTAEPVLQDRPNAGLAPLPGPVLQVRDLSFSYPSSPLPQLQAVTFRADREIIGMAGRTGSGKSTVCRLLTRLYPVADGTVLLHGHDVNTLSLAEVRERIAYVSQEPVLFSDTIAANIAFGRPTADPAEIEQAARDADIHEEILQFHDGYQTRVGERGVLLSGGQKQRLALARALLCDRPILIIDDGLSAVDTATESHILATLRQRLAGRTVLVVSNRIKVLAATDRILLFDQGRLLHDGSHEELLQVNDFYRTMYRKQSRSSEGADHDA</sequence>
<keyword evidence="5 7" id="KW-1133">Transmembrane helix</keyword>
<dbReference type="InterPro" id="IPR011527">
    <property type="entry name" value="ABC1_TM_dom"/>
</dbReference>
<evidence type="ECO:0000256" key="5">
    <source>
        <dbReference type="ARBA" id="ARBA00022989"/>
    </source>
</evidence>
<dbReference type="InterPro" id="IPR027417">
    <property type="entry name" value="P-loop_NTPase"/>
</dbReference>
<accession>A0ABM7W9X9</accession>
<dbReference type="PROSITE" id="PS00211">
    <property type="entry name" value="ABC_TRANSPORTER_1"/>
    <property type="match status" value="1"/>
</dbReference>
<dbReference type="Proteomes" id="UP000830055">
    <property type="component" value="Chromosome"/>
</dbReference>
<feature type="transmembrane region" description="Helical" evidence="7">
    <location>
        <begin position="144"/>
        <end position="167"/>
    </location>
</feature>
<dbReference type="PROSITE" id="PS50893">
    <property type="entry name" value="ABC_TRANSPORTER_2"/>
    <property type="match status" value="1"/>
</dbReference>
<name>A0ABM7W9X9_9BACT</name>
<feature type="transmembrane region" description="Helical" evidence="7">
    <location>
        <begin position="290"/>
        <end position="314"/>
    </location>
</feature>
<feature type="transmembrane region" description="Helical" evidence="7">
    <location>
        <begin position="69"/>
        <end position="91"/>
    </location>
</feature>
<keyword evidence="4" id="KW-0067">ATP-binding</keyword>
<proteinExistence type="predicted"/>
<keyword evidence="3" id="KW-0547">Nucleotide-binding</keyword>
<evidence type="ECO:0000256" key="2">
    <source>
        <dbReference type="ARBA" id="ARBA00022692"/>
    </source>
</evidence>
<reference evidence="10 11" key="1">
    <citation type="submission" date="2022-01" db="EMBL/GenBank/DDBJ databases">
        <title>Desulfofustis limnae sp. nov., a novel mesophilic sulfate-reducing bacterium isolated from marsh soil.</title>
        <authorList>
            <person name="Watanabe M."/>
            <person name="Takahashi A."/>
            <person name="Kojima H."/>
            <person name="Fukui M."/>
        </authorList>
    </citation>
    <scope>NUCLEOTIDE SEQUENCE [LARGE SCALE GENOMIC DNA]</scope>
    <source>
        <strain evidence="10 11">PPLL</strain>
    </source>
</reference>
<dbReference type="Pfam" id="PF00005">
    <property type="entry name" value="ABC_tran"/>
    <property type="match status" value="1"/>
</dbReference>
<evidence type="ECO:0000256" key="1">
    <source>
        <dbReference type="ARBA" id="ARBA00004651"/>
    </source>
</evidence>
<evidence type="ECO:0000256" key="3">
    <source>
        <dbReference type="ARBA" id="ARBA00022741"/>
    </source>
</evidence>
<dbReference type="SUPFAM" id="SSF52540">
    <property type="entry name" value="P-loop containing nucleoside triphosphate hydrolases"/>
    <property type="match status" value="1"/>
</dbReference>
<evidence type="ECO:0000256" key="7">
    <source>
        <dbReference type="SAM" id="Phobius"/>
    </source>
</evidence>
<organism evidence="10 11">
    <name type="scientific">Desulfofustis limnaeus</name>
    <dbReference type="NCBI Taxonomy" id="2740163"/>
    <lineage>
        <taxon>Bacteria</taxon>
        <taxon>Pseudomonadati</taxon>
        <taxon>Thermodesulfobacteriota</taxon>
        <taxon>Desulfobulbia</taxon>
        <taxon>Desulfobulbales</taxon>
        <taxon>Desulfocapsaceae</taxon>
        <taxon>Desulfofustis</taxon>
    </lineage>
</organism>
<evidence type="ECO:0000256" key="4">
    <source>
        <dbReference type="ARBA" id="ARBA00022840"/>
    </source>
</evidence>
<dbReference type="Pfam" id="PF00664">
    <property type="entry name" value="ABC_membrane"/>
    <property type="match status" value="1"/>
</dbReference>
<dbReference type="InterPro" id="IPR036640">
    <property type="entry name" value="ABC1_TM_sf"/>
</dbReference>
<feature type="transmembrane region" description="Helical" evidence="7">
    <location>
        <begin position="256"/>
        <end position="278"/>
    </location>
</feature>
<evidence type="ECO:0000259" key="9">
    <source>
        <dbReference type="PROSITE" id="PS50929"/>
    </source>
</evidence>